<feature type="transmembrane region" description="Helical" evidence="2">
    <location>
        <begin position="174"/>
        <end position="195"/>
    </location>
</feature>
<dbReference type="SUPFAM" id="SSF103481">
    <property type="entry name" value="Multidrug resistance efflux transporter EmrE"/>
    <property type="match status" value="1"/>
</dbReference>
<evidence type="ECO:0000256" key="2">
    <source>
        <dbReference type="SAM" id="Phobius"/>
    </source>
</evidence>
<dbReference type="KEGG" id="pbf:CFX0092_B0570"/>
<feature type="transmembrane region" description="Helical" evidence="2">
    <location>
        <begin position="265"/>
        <end position="284"/>
    </location>
</feature>
<evidence type="ECO:0000259" key="3">
    <source>
        <dbReference type="Pfam" id="PF00892"/>
    </source>
</evidence>
<evidence type="ECO:0000313" key="5">
    <source>
        <dbReference type="Proteomes" id="UP000215027"/>
    </source>
</evidence>
<dbReference type="GO" id="GO:0016020">
    <property type="term" value="C:membrane"/>
    <property type="evidence" value="ECO:0007669"/>
    <property type="project" value="InterPro"/>
</dbReference>
<comment type="similarity">
    <text evidence="1">Belongs to the EamA transporter family.</text>
</comment>
<feature type="transmembrane region" description="Helical" evidence="2">
    <location>
        <begin position="147"/>
        <end position="168"/>
    </location>
</feature>
<accession>A0A160T7M7</accession>
<dbReference type="Pfam" id="PF00892">
    <property type="entry name" value="EamA"/>
    <property type="match status" value="1"/>
</dbReference>
<dbReference type="OrthoDB" id="68076at2"/>
<evidence type="ECO:0000313" key="4">
    <source>
        <dbReference type="EMBL" id="CUS06104.1"/>
    </source>
</evidence>
<keyword evidence="5" id="KW-1185">Reference proteome</keyword>
<gene>
    <name evidence="4" type="ORF">CFX0092_B0570</name>
</gene>
<evidence type="ECO:0000256" key="1">
    <source>
        <dbReference type="ARBA" id="ARBA00007362"/>
    </source>
</evidence>
<dbReference type="InterPro" id="IPR000620">
    <property type="entry name" value="EamA_dom"/>
</dbReference>
<name>A0A160T7M7_9CHLR</name>
<dbReference type="RefSeq" id="WP_095045424.1">
    <property type="nucleotide sequence ID" value="NZ_LN890656.1"/>
</dbReference>
<dbReference type="AlphaFoldDB" id="A0A160T7M7"/>
<dbReference type="InterPro" id="IPR037185">
    <property type="entry name" value="EmrE-like"/>
</dbReference>
<feature type="transmembrane region" description="Helical" evidence="2">
    <location>
        <begin position="233"/>
        <end position="253"/>
    </location>
</feature>
<protein>
    <recommendedName>
        <fullName evidence="3">EamA domain-containing protein</fullName>
    </recommendedName>
</protein>
<feature type="transmembrane region" description="Helical" evidence="2">
    <location>
        <begin position="63"/>
        <end position="85"/>
    </location>
</feature>
<sequence length="308" mass="31279">MNIVAIAAGLASAFFWGAGDFAGGLAGRRASAVRVVLASQLLGMLPLIGLGLGLGQPWPPSSALWIGVVAGLAGSVGLLLLYLSLARGVMGVAAPLTAVAAGGIPLLVGLFTEGLPGGPQLAGFALALAAIWIIAQPGGAGRLRPGDVWLPLLAGVGFGIFLAMMGRLPDDVGFAWPLVVGRVASVALMTVVLLASLRTVAERPIEGGQPTTDDRRPRSVVGGRWSVVERWRAFPWGLAAVAGVGDTAGNAFFILSSQLGRLDVAAVLSALYPAATVALARVLLGERLTRRQNVGVGLALLAVLLIAV</sequence>
<keyword evidence="2" id="KW-0472">Membrane</keyword>
<dbReference type="EMBL" id="LN890656">
    <property type="protein sequence ID" value="CUS06104.1"/>
    <property type="molecule type" value="Genomic_DNA"/>
</dbReference>
<reference evidence="4" key="1">
    <citation type="submission" date="2016-01" db="EMBL/GenBank/DDBJ databases">
        <authorList>
            <person name="Mcilroy J.S."/>
            <person name="Karst M S."/>
            <person name="Albertsen M."/>
        </authorList>
    </citation>
    <scope>NUCLEOTIDE SEQUENCE</scope>
    <source>
        <strain evidence="4">Cfx-K</strain>
    </source>
</reference>
<proteinExistence type="inferred from homology"/>
<keyword evidence="2" id="KW-1133">Transmembrane helix</keyword>
<organism evidence="4 5">
    <name type="scientific">Candidatus Promineifilum breve</name>
    <dbReference type="NCBI Taxonomy" id="1806508"/>
    <lineage>
        <taxon>Bacteria</taxon>
        <taxon>Bacillati</taxon>
        <taxon>Chloroflexota</taxon>
        <taxon>Ardenticatenia</taxon>
        <taxon>Candidatus Promineifilales</taxon>
        <taxon>Candidatus Promineifilaceae</taxon>
        <taxon>Candidatus Promineifilum</taxon>
    </lineage>
</organism>
<dbReference type="PANTHER" id="PTHR22911">
    <property type="entry name" value="ACYL-MALONYL CONDENSING ENZYME-RELATED"/>
    <property type="match status" value="1"/>
</dbReference>
<feature type="transmembrane region" description="Helical" evidence="2">
    <location>
        <begin position="117"/>
        <end position="135"/>
    </location>
</feature>
<feature type="transmembrane region" description="Helical" evidence="2">
    <location>
        <begin position="92"/>
        <end position="111"/>
    </location>
</feature>
<dbReference type="PANTHER" id="PTHR22911:SF137">
    <property type="entry name" value="SOLUTE CARRIER FAMILY 35 MEMBER G2-RELATED"/>
    <property type="match status" value="1"/>
</dbReference>
<feature type="domain" description="EamA" evidence="3">
    <location>
        <begin position="234"/>
        <end position="307"/>
    </location>
</feature>
<keyword evidence="2" id="KW-0812">Transmembrane</keyword>
<dbReference type="Proteomes" id="UP000215027">
    <property type="component" value="Chromosome II"/>
</dbReference>
<dbReference type="Gene3D" id="1.10.3730.20">
    <property type="match status" value="1"/>
</dbReference>